<dbReference type="RefSeq" id="WP_338394111.1">
    <property type="nucleotide sequence ID" value="NZ_AP025314.1"/>
</dbReference>
<evidence type="ECO:0000256" key="1">
    <source>
        <dbReference type="ARBA" id="ARBA00023125"/>
    </source>
</evidence>
<dbReference type="KEGG" id="fax:FUAX_13140"/>
<dbReference type="InterPro" id="IPR010992">
    <property type="entry name" value="IHF-like_DNA-bd_dom_sf"/>
</dbReference>
<dbReference type="InterPro" id="IPR041607">
    <property type="entry name" value="HU-HIG"/>
</dbReference>
<dbReference type="Pfam" id="PF18291">
    <property type="entry name" value="HU-HIG"/>
    <property type="match status" value="1"/>
</dbReference>
<protein>
    <submittedName>
        <fullName evidence="3">DNA-binding protein</fullName>
    </submittedName>
</protein>
<dbReference type="NCBIfam" id="TIGR01201">
    <property type="entry name" value="HU_rel"/>
    <property type="match status" value="1"/>
</dbReference>
<dbReference type="InterPro" id="IPR005902">
    <property type="entry name" value="HU_DNA-bd_put"/>
</dbReference>
<dbReference type="SUPFAM" id="SSF47729">
    <property type="entry name" value="IHF-like DNA-binding proteins"/>
    <property type="match status" value="1"/>
</dbReference>
<gene>
    <name evidence="3" type="ORF">FUAX_13140</name>
</gene>
<organism evidence="3 4">
    <name type="scientific">Fulvitalea axinellae</name>
    <dbReference type="NCBI Taxonomy" id="1182444"/>
    <lineage>
        <taxon>Bacteria</taxon>
        <taxon>Pseudomonadati</taxon>
        <taxon>Bacteroidota</taxon>
        <taxon>Cytophagia</taxon>
        <taxon>Cytophagales</taxon>
        <taxon>Persicobacteraceae</taxon>
        <taxon>Fulvitalea</taxon>
    </lineage>
</organism>
<evidence type="ECO:0000313" key="3">
    <source>
        <dbReference type="EMBL" id="BDD08882.1"/>
    </source>
</evidence>
<dbReference type="GO" id="GO:0003677">
    <property type="term" value="F:DNA binding"/>
    <property type="evidence" value="ECO:0007669"/>
    <property type="project" value="UniProtKB-KW"/>
</dbReference>
<name>A0AAU9CPN5_9BACT</name>
<keyword evidence="1 3" id="KW-0238">DNA-binding</keyword>
<proteinExistence type="predicted"/>
<accession>A0AAU9CPN5</accession>
<sequence>MPVKYRVLELANPRDRQAPKKFYAKAVKTGDVSLRDLSKEMIQQSTISSADAMAVLEMLTQLVTKHIQNGRIVRLGDLGNFRLNIKSRGEETEDKVSANSIIGQKVIFTPGSEFKDLLKLTKFEKVAGGVTEEA</sequence>
<feature type="domain" description="HU" evidence="2">
    <location>
        <begin position="1"/>
        <end position="125"/>
    </location>
</feature>
<dbReference type="Gene3D" id="4.10.520.10">
    <property type="entry name" value="IHF-like DNA-binding proteins"/>
    <property type="match status" value="1"/>
</dbReference>
<dbReference type="AlphaFoldDB" id="A0AAU9CPN5"/>
<evidence type="ECO:0000259" key="2">
    <source>
        <dbReference type="Pfam" id="PF18291"/>
    </source>
</evidence>
<dbReference type="Proteomes" id="UP001348817">
    <property type="component" value="Chromosome"/>
</dbReference>
<reference evidence="3 4" key="1">
    <citation type="submission" date="2021-12" db="EMBL/GenBank/DDBJ databases">
        <title>Genome sequencing of bacteria with rrn-lacking chromosome and rrn-plasmid.</title>
        <authorList>
            <person name="Anda M."/>
            <person name="Iwasaki W."/>
        </authorList>
    </citation>
    <scope>NUCLEOTIDE SEQUENCE [LARGE SCALE GENOMIC DNA]</scope>
    <source>
        <strain evidence="3 4">DSM 100852</strain>
    </source>
</reference>
<evidence type="ECO:0000313" key="4">
    <source>
        <dbReference type="Proteomes" id="UP001348817"/>
    </source>
</evidence>
<dbReference type="EMBL" id="AP025314">
    <property type="protein sequence ID" value="BDD08882.1"/>
    <property type="molecule type" value="Genomic_DNA"/>
</dbReference>
<keyword evidence="4" id="KW-1185">Reference proteome</keyword>